<dbReference type="STRING" id="1121291.SAMN02745134_00825"/>
<name>A0A1W1X6G7_9CLOT</name>
<reference evidence="1 2" key="1">
    <citation type="submission" date="2017-04" db="EMBL/GenBank/DDBJ databases">
        <authorList>
            <person name="Afonso C.L."/>
            <person name="Miller P.J."/>
            <person name="Scott M.A."/>
            <person name="Spackman E."/>
            <person name="Goraichik I."/>
            <person name="Dimitrov K.M."/>
            <person name="Suarez D.L."/>
            <person name="Swayne D.E."/>
        </authorList>
    </citation>
    <scope>NUCLEOTIDE SEQUENCE [LARGE SCALE GENOMIC DNA]</scope>
    <source>
        <strain evidence="1 2">DSM 12555</strain>
    </source>
</reference>
<dbReference type="EMBL" id="FWXH01000002">
    <property type="protein sequence ID" value="SMC19417.1"/>
    <property type="molecule type" value="Genomic_DNA"/>
</dbReference>
<protein>
    <submittedName>
        <fullName evidence="1">Uncharacterized protein</fullName>
    </submittedName>
</protein>
<dbReference type="OrthoDB" id="9779184at2"/>
<proteinExistence type="predicted"/>
<accession>A0A1W1X6G7</accession>
<dbReference type="Proteomes" id="UP000192468">
    <property type="component" value="Unassembled WGS sequence"/>
</dbReference>
<evidence type="ECO:0000313" key="1">
    <source>
        <dbReference type="EMBL" id="SMC19417.1"/>
    </source>
</evidence>
<organism evidence="1 2">
    <name type="scientific">Clostridium acidisoli DSM 12555</name>
    <dbReference type="NCBI Taxonomy" id="1121291"/>
    <lineage>
        <taxon>Bacteria</taxon>
        <taxon>Bacillati</taxon>
        <taxon>Bacillota</taxon>
        <taxon>Clostridia</taxon>
        <taxon>Eubacteriales</taxon>
        <taxon>Clostridiaceae</taxon>
        <taxon>Clostridium</taxon>
    </lineage>
</organism>
<keyword evidence="2" id="KW-1185">Reference proteome</keyword>
<gene>
    <name evidence="1" type="ORF">SAMN02745134_00825</name>
</gene>
<dbReference type="AlphaFoldDB" id="A0A1W1X6G7"/>
<evidence type="ECO:0000313" key="2">
    <source>
        <dbReference type="Proteomes" id="UP000192468"/>
    </source>
</evidence>
<dbReference type="RefSeq" id="WP_084114007.1">
    <property type="nucleotide sequence ID" value="NZ_FWXH01000002.1"/>
</dbReference>
<sequence length="69" mass="7908">MKTIVIKKSQLKAMVGVLASSEDAYKYKNTVIGYLDGYIPIFIKTNLNQEQWDKFCEGNLSQEELEKTC</sequence>